<keyword evidence="2" id="KW-1185">Reference proteome</keyword>
<protein>
    <submittedName>
        <fullName evidence="1">Uncharacterized protein</fullName>
    </submittedName>
</protein>
<gene>
    <name evidence="1" type="ORF">AVEN_192053_1</name>
</gene>
<sequence>MTRTTPELVVTPSPKFRTTPAVSSAVCDRLSDADEGKTRARFEPGVSGCEKDAKPHALSSPCEETFDAVMEYRKKKLWSGVKRMLKREELFS</sequence>
<dbReference type="Proteomes" id="UP000499080">
    <property type="component" value="Unassembled WGS sequence"/>
</dbReference>
<reference evidence="1 2" key="1">
    <citation type="journal article" date="2019" name="Sci. Rep.">
        <title>Orb-weaving spider Araneus ventricosus genome elucidates the spidroin gene catalogue.</title>
        <authorList>
            <person name="Kono N."/>
            <person name="Nakamura H."/>
            <person name="Ohtoshi R."/>
            <person name="Moran D.A.P."/>
            <person name="Shinohara A."/>
            <person name="Yoshida Y."/>
            <person name="Fujiwara M."/>
            <person name="Mori M."/>
            <person name="Tomita M."/>
            <person name="Arakawa K."/>
        </authorList>
    </citation>
    <scope>NUCLEOTIDE SEQUENCE [LARGE SCALE GENOMIC DNA]</scope>
</reference>
<proteinExistence type="predicted"/>
<evidence type="ECO:0000313" key="2">
    <source>
        <dbReference type="Proteomes" id="UP000499080"/>
    </source>
</evidence>
<dbReference type="AlphaFoldDB" id="A0A4Y2B7W0"/>
<evidence type="ECO:0000313" key="1">
    <source>
        <dbReference type="EMBL" id="GBL87877.1"/>
    </source>
</evidence>
<organism evidence="1 2">
    <name type="scientific">Araneus ventricosus</name>
    <name type="common">Orbweaver spider</name>
    <name type="synonym">Epeira ventricosa</name>
    <dbReference type="NCBI Taxonomy" id="182803"/>
    <lineage>
        <taxon>Eukaryota</taxon>
        <taxon>Metazoa</taxon>
        <taxon>Ecdysozoa</taxon>
        <taxon>Arthropoda</taxon>
        <taxon>Chelicerata</taxon>
        <taxon>Arachnida</taxon>
        <taxon>Araneae</taxon>
        <taxon>Araneomorphae</taxon>
        <taxon>Entelegynae</taxon>
        <taxon>Araneoidea</taxon>
        <taxon>Araneidae</taxon>
        <taxon>Araneus</taxon>
    </lineage>
</organism>
<comment type="caution">
    <text evidence="1">The sequence shown here is derived from an EMBL/GenBank/DDBJ whole genome shotgun (WGS) entry which is preliminary data.</text>
</comment>
<dbReference type="EMBL" id="BGPR01000056">
    <property type="protein sequence ID" value="GBL87877.1"/>
    <property type="molecule type" value="Genomic_DNA"/>
</dbReference>
<name>A0A4Y2B7W0_ARAVE</name>
<accession>A0A4Y2B7W0</accession>